<protein>
    <submittedName>
        <fullName evidence="2">Uncharacterized protein</fullName>
    </submittedName>
</protein>
<evidence type="ECO:0000313" key="3">
    <source>
        <dbReference type="Proteomes" id="UP000250235"/>
    </source>
</evidence>
<gene>
    <name evidence="2" type="ORF">F511_15505</name>
</gene>
<evidence type="ECO:0000256" key="1">
    <source>
        <dbReference type="SAM" id="MobiDB-lite"/>
    </source>
</evidence>
<dbReference type="AlphaFoldDB" id="A0A2Z7DGV4"/>
<reference evidence="2 3" key="1">
    <citation type="journal article" date="2015" name="Proc. Natl. Acad. Sci. U.S.A.">
        <title>The resurrection genome of Boea hygrometrica: A blueprint for survival of dehydration.</title>
        <authorList>
            <person name="Xiao L."/>
            <person name="Yang G."/>
            <person name="Zhang L."/>
            <person name="Yang X."/>
            <person name="Zhao S."/>
            <person name="Ji Z."/>
            <person name="Zhou Q."/>
            <person name="Hu M."/>
            <person name="Wang Y."/>
            <person name="Chen M."/>
            <person name="Xu Y."/>
            <person name="Jin H."/>
            <person name="Xiao X."/>
            <person name="Hu G."/>
            <person name="Bao F."/>
            <person name="Hu Y."/>
            <person name="Wan P."/>
            <person name="Li L."/>
            <person name="Deng X."/>
            <person name="Kuang T."/>
            <person name="Xiang C."/>
            <person name="Zhu J.K."/>
            <person name="Oliver M.J."/>
            <person name="He Y."/>
        </authorList>
    </citation>
    <scope>NUCLEOTIDE SEQUENCE [LARGE SCALE GENOMIC DNA]</scope>
    <source>
        <strain evidence="3">cv. XS01</strain>
    </source>
</reference>
<feature type="compositionally biased region" description="Polar residues" evidence="1">
    <location>
        <begin position="58"/>
        <end position="72"/>
    </location>
</feature>
<keyword evidence="3" id="KW-1185">Reference proteome</keyword>
<feature type="region of interest" description="Disordered" evidence="1">
    <location>
        <begin position="57"/>
        <end position="80"/>
    </location>
</feature>
<dbReference type="EMBL" id="KQ986782">
    <property type="protein sequence ID" value="KZV58382.1"/>
    <property type="molecule type" value="Genomic_DNA"/>
</dbReference>
<name>A0A2Z7DGV4_9LAMI</name>
<dbReference type="Proteomes" id="UP000250235">
    <property type="component" value="Unassembled WGS sequence"/>
</dbReference>
<accession>A0A2Z7DGV4</accession>
<organism evidence="2 3">
    <name type="scientific">Dorcoceras hygrometricum</name>
    <dbReference type="NCBI Taxonomy" id="472368"/>
    <lineage>
        <taxon>Eukaryota</taxon>
        <taxon>Viridiplantae</taxon>
        <taxon>Streptophyta</taxon>
        <taxon>Embryophyta</taxon>
        <taxon>Tracheophyta</taxon>
        <taxon>Spermatophyta</taxon>
        <taxon>Magnoliopsida</taxon>
        <taxon>eudicotyledons</taxon>
        <taxon>Gunneridae</taxon>
        <taxon>Pentapetalae</taxon>
        <taxon>asterids</taxon>
        <taxon>lamiids</taxon>
        <taxon>Lamiales</taxon>
        <taxon>Gesneriaceae</taxon>
        <taxon>Didymocarpoideae</taxon>
        <taxon>Trichosporeae</taxon>
        <taxon>Loxocarpinae</taxon>
        <taxon>Dorcoceras</taxon>
    </lineage>
</organism>
<proteinExistence type="predicted"/>
<evidence type="ECO:0000313" key="2">
    <source>
        <dbReference type="EMBL" id="KZV58382.1"/>
    </source>
</evidence>
<sequence>MSSDRREVPAVLDITSEVAILSRLKLPCLVRSGETTEGRFLRTPHQLQANVRKCYPNEASQQEESNATTLTSIGAVYRRQ</sequence>